<feature type="region of interest" description="Disordered" evidence="8">
    <location>
        <begin position="270"/>
        <end position="297"/>
    </location>
</feature>
<evidence type="ECO:0000256" key="2">
    <source>
        <dbReference type="ARBA" id="ARBA00010617"/>
    </source>
</evidence>
<dbReference type="PANTHER" id="PTHR24287:SF1">
    <property type="entry name" value="P450, PUTATIVE (EUROFUNG)-RELATED"/>
    <property type="match status" value="1"/>
</dbReference>
<proteinExistence type="inferred from homology"/>
<organism evidence="10 11">
    <name type="scientific">Diaporthe ampelina</name>
    <dbReference type="NCBI Taxonomy" id="1214573"/>
    <lineage>
        <taxon>Eukaryota</taxon>
        <taxon>Fungi</taxon>
        <taxon>Dikarya</taxon>
        <taxon>Ascomycota</taxon>
        <taxon>Pezizomycotina</taxon>
        <taxon>Sordariomycetes</taxon>
        <taxon>Sordariomycetidae</taxon>
        <taxon>Diaporthales</taxon>
        <taxon>Diaporthaceae</taxon>
        <taxon>Diaporthe</taxon>
    </lineage>
</organism>
<dbReference type="STRING" id="1214573.A0A0G2F6T6"/>
<dbReference type="CDD" id="cd11063">
    <property type="entry name" value="CYP52"/>
    <property type="match status" value="1"/>
</dbReference>
<comment type="cofactor">
    <cofactor evidence="1">
        <name>heme</name>
        <dbReference type="ChEBI" id="CHEBI:30413"/>
    </cofactor>
</comment>
<evidence type="ECO:0000256" key="9">
    <source>
        <dbReference type="SAM" id="SignalP"/>
    </source>
</evidence>
<feature type="compositionally biased region" description="Low complexity" evidence="8">
    <location>
        <begin position="270"/>
        <end position="280"/>
    </location>
</feature>
<dbReference type="AlphaFoldDB" id="A0A0G2F6T6"/>
<keyword evidence="11" id="KW-1185">Reference proteome</keyword>
<evidence type="ECO:0000256" key="3">
    <source>
        <dbReference type="ARBA" id="ARBA00022617"/>
    </source>
</evidence>
<evidence type="ECO:0000313" key="10">
    <source>
        <dbReference type="EMBL" id="KKY30412.1"/>
    </source>
</evidence>
<dbReference type="EMBL" id="LCUC01000489">
    <property type="protein sequence ID" value="KKY30412.1"/>
    <property type="molecule type" value="Genomic_DNA"/>
</dbReference>
<reference evidence="10 11" key="1">
    <citation type="submission" date="2015-05" db="EMBL/GenBank/DDBJ databases">
        <title>Distinctive expansion of gene families associated with plant cell wall degradation and secondary metabolism in the genomes of grapevine trunk pathogens.</title>
        <authorList>
            <person name="Lawrence D.P."/>
            <person name="Travadon R."/>
            <person name="Rolshausen P.E."/>
            <person name="Baumgartner K."/>
        </authorList>
    </citation>
    <scope>NUCLEOTIDE SEQUENCE [LARGE SCALE GENOMIC DNA]</scope>
    <source>
        <strain evidence="10">DA912</strain>
    </source>
</reference>
<dbReference type="InterPro" id="IPR036396">
    <property type="entry name" value="Cyt_P450_sf"/>
</dbReference>
<sequence length="476" mass="52841">MQLLSAYLPVALGCLVILVLASKVQNYLEAQAFAQKNGTQPARKLPQWEQWVGIQNVLEMLRAARNHGILELGLRRYAAMGKTFETKALGRSFTHTIDPENIKTVLSTNFKDFAVGQRIDTLGPLLGSGIFTTDGAAWEHSRALVRPTFAKLQVSNLDTYEEHVSHLINLIPSNGTTVDLAPLFFRLTIDAATEVLFGRSLNTLQKSPDSEEHMFMRAFDTAQSKAHFRPRNWFVANYIFRDADWDAALVTVHRFVDRYISNALRKKCASSPASTAPTSPGSKADEGSEEEDDSCIVGPDGKKRYVFLYEMAKETSDPIELRHELLNVLLAGRDTTASLLSNTFFVLSRRPDIWAKLKDEVDALGGVSPDYDTLRGMKYVRYLLNESLRLYPVVPLNSRIASRNTVIPHGGGPDGQAPVTIGKGEGVSYSVYAMHRRKLAQTFDRIESRDPNPWTEGLGLTTVNLNGAKVALVKDA</sequence>
<keyword evidence="7" id="KW-0503">Monooxygenase</keyword>
<dbReference type="GO" id="GO:0020037">
    <property type="term" value="F:heme binding"/>
    <property type="evidence" value="ECO:0007669"/>
    <property type="project" value="InterPro"/>
</dbReference>
<dbReference type="OrthoDB" id="1470350at2759"/>
<evidence type="ECO:0000256" key="7">
    <source>
        <dbReference type="ARBA" id="ARBA00023033"/>
    </source>
</evidence>
<dbReference type="InterPro" id="IPR001128">
    <property type="entry name" value="Cyt_P450"/>
</dbReference>
<gene>
    <name evidence="10" type="ORF">UCDDA912_g09661</name>
</gene>
<protein>
    <submittedName>
        <fullName evidence="10">Putative cytochrome p450 alkane</fullName>
    </submittedName>
</protein>
<feature type="signal peptide" evidence="9">
    <location>
        <begin position="1"/>
        <end position="21"/>
    </location>
</feature>
<dbReference type="InterPro" id="IPR002974">
    <property type="entry name" value="Cyt_P450_E_CYP52_ascomycetes"/>
</dbReference>
<dbReference type="SUPFAM" id="SSF48264">
    <property type="entry name" value="Cytochrome P450"/>
    <property type="match status" value="1"/>
</dbReference>
<evidence type="ECO:0000256" key="6">
    <source>
        <dbReference type="ARBA" id="ARBA00023004"/>
    </source>
</evidence>
<evidence type="ECO:0000256" key="1">
    <source>
        <dbReference type="ARBA" id="ARBA00001971"/>
    </source>
</evidence>
<dbReference type="Pfam" id="PF00067">
    <property type="entry name" value="p450"/>
    <property type="match status" value="1"/>
</dbReference>
<keyword evidence="9" id="KW-0732">Signal</keyword>
<evidence type="ECO:0000313" key="11">
    <source>
        <dbReference type="Proteomes" id="UP000034680"/>
    </source>
</evidence>
<comment type="caution">
    <text evidence="10">The sequence shown here is derived from an EMBL/GenBank/DDBJ whole genome shotgun (WGS) entry which is preliminary data.</text>
</comment>
<keyword evidence="4" id="KW-0479">Metal-binding</keyword>
<dbReference type="Proteomes" id="UP000034680">
    <property type="component" value="Unassembled WGS sequence"/>
</dbReference>
<keyword evidence="5" id="KW-0560">Oxidoreductase</keyword>
<comment type="similarity">
    <text evidence="2">Belongs to the cytochrome P450 family.</text>
</comment>
<keyword evidence="3" id="KW-0349">Heme</keyword>
<evidence type="ECO:0000256" key="5">
    <source>
        <dbReference type="ARBA" id="ARBA00023002"/>
    </source>
</evidence>
<dbReference type="GO" id="GO:0005506">
    <property type="term" value="F:iron ion binding"/>
    <property type="evidence" value="ECO:0007669"/>
    <property type="project" value="InterPro"/>
</dbReference>
<keyword evidence="6" id="KW-0408">Iron</keyword>
<evidence type="ECO:0000256" key="8">
    <source>
        <dbReference type="SAM" id="MobiDB-lite"/>
    </source>
</evidence>
<dbReference type="PANTHER" id="PTHR24287">
    <property type="entry name" value="P450, PUTATIVE (EUROFUNG)-RELATED"/>
    <property type="match status" value="1"/>
</dbReference>
<accession>A0A0G2F6T6</accession>
<dbReference type="GO" id="GO:0016712">
    <property type="term" value="F:oxidoreductase activity, acting on paired donors, with incorporation or reduction of molecular oxygen, reduced flavin or flavoprotein as one donor, and incorporation of one atom of oxygen"/>
    <property type="evidence" value="ECO:0007669"/>
    <property type="project" value="InterPro"/>
</dbReference>
<dbReference type="PRINTS" id="PR01239">
    <property type="entry name" value="EP450IICYP52"/>
</dbReference>
<dbReference type="Gene3D" id="1.10.630.10">
    <property type="entry name" value="Cytochrome P450"/>
    <property type="match status" value="1"/>
</dbReference>
<feature type="chain" id="PRO_5002543794" evidence="9">
    <location>
        <begin position="22"/>
        <end position="476"/>
    </location>
</feature>
<dbReference type="PRINTS" id="PR00464">
    <property type="entry name" value="EP450II"/>
</dbReference>
<dbReference type="InterPro" id="IPR002402">
    <property type="entry name" value="Cyt_P450_E_grp-II"/>
</dbReference>
<reference evidence="10 11" key="2">
    <citation type="submission" date="2015-05" db="EMBL/GenBank/DDBJ databases">
        <authorList>
            <person name="Morales-Cruz A."/>
            <person name="Amrine K.C."/>
            <person name="Cantu D."/>
        </authorList>
    </citation>
    <scope>NUCLEOTIDE SEQUENCE [LARGE SCALE GENOMIC DNA]</scope>
    <source>
        <strain evidence="10">DA912</strain>
    </source>
</reference>
<dbReference type="InterPro" id="IPR047146">
    <property type="entry name" value="Cyt_P450_E_CYP52_fungi"/>
</dbReference>
<name>A0A0G2F6T6_9PEZI</name>
<evidence type="ECO:0000256" key="4">
    <source>
        <dbReference type="ARBA" id="ARBA00022723"/>
    </source>
</evidence>